<name>A0ABR9MCB6_9ACTN</name>
<dbReference type="NCBIfam" id="NF041144">
    <property type="entry name" value="expansin_EXLX1"/>
    <property type="match status" value="1"/>
</dbReference>
<feature type="chain" id="PRO_5046579733" evidence="3">
    <location>
        <begin position="25"/>
        <end position="257"/>
    </location>
</feature>
<evidence type="ECO:0000313" key="5">
    <source>
        <dbReference type="EMBL" id="MBE1590551.1"/>
    </source>
</evidence>
<protein>
    <submittedName>
        <fullName evidence="5">Expansin (Peptidoglycan-binding protein)</fullName>
    </submittedName>
</protein>
<accession>A0ABR9MCB6</accession>
<dbReference type="InterPro" id="IPR009009">
    <property type="entry name" value="RlpA-like_DPBB"/>
</dbReference>
<gene>
    <name evidence="5" type="ORF">H4W80_008809</name>
</gene>
<dbReference type="SUPFAM" id="SSF50685">
    <property type="entry name" value="Barwin-like endoglucanases"/>
    <property type="match status" value="1"/>
</dbReference>
<dbReference type="Gene3D" id="2.40.40.10">
    <property type="entry name" value="RlpA-like domain"/>
    <property type="match status" value="1"/>
</dbReference>
<evidence type="ECO:0000313" key="6">
    <source>
        <dbReference type="Proteomes" id="UP000633509"/>
    </source>
</evidence>
<evidence type="ECO:0000259" key="4">
    <source>
        <dbReference type="PROSITE" id="PS50842"/>
    </source>
</evidence>
<sequence>MRRLTAVLAAALAATSLLPASALADSALADSTRSRESAASTGASAKTAGGKATKGKTIKGKATSGKATFYRLRSGGGNCSYPSPPAGDLYVALSPAEYRAARACGGYLTVTGPKGSVRVKVVDQCPECPAGHIDLSRKAFARVADPGEGMVGVTYSPAANPKLGKPLSFRVKEGSSQWWLALLVIDHGNPLASVEVKTAGGAWRKLARADYNYWITESGAGRGPFAVRVTDTRGHRVTTDGVRLTPTTVQRTTTKMY</sequence>
<proteinExistence type="predicted"/>
<keyword evidence="1 3" id="KW-0732">Signal</keyword>
<evidence type="ECO:0000256" key="1">
    <source>
        <dbReference type="ARBA" id="ARBA00022729"/>
    </source>
</evidence>
<keyword evidence="6" id="KW-1185">Reference proteome</keyword>
<dbReference type="Pfam" id="PF03330">
    <property type="entry name" value="DPBB_1"/>
    <property type="match status" value="1"/>
</dbReference>
<dbReference type="InterPro" id="IPR007117">
    <property type="entry name" value="Expansin_CBD"/>
</dbReference>
<dbReference type="PROSITE" id="PS50842">
    <property type="entry name" value="EXPANSIN_EG45"/>
    <property type="match status" value="1"/>
</dbReference>
<feature type="domain" description="Expansin-like EG45" evidence="4">
    <location>
        <begin position="76"/>
        <end position="165"/>
    </location>
</feature>
<dbReference type="PANTHER" id="PTHR31836">
    <property type="match status" value="1"/>
</dbReference>
<dbReference type="CDD" id="cd22272">
    <property type="entry name" value="DPBB_EXLX1-like"/>
    <property type="match status" value="1"/>
</dbReference>
<feature type="region of interest" description="Disordered" evidence="2">
    <location>
        <begin position="35"/>
        <end position="59"/>
    </location>
</feature>
<evidence type="ECO:0000256" key="2">
    <source>
        <dbReference type="SAM" id="MobiDB-lite"/>
    </source>
</evidence>
<dbReference type="Gene3D" id="2.60.40.760">
    <property type="entry name" value="Expansin, cellulose-binding-like domain"/>
    <property type="match status" value="1"/>
</dbReference>
<dbReference type="InterPro" id="IPR036749">
    <property type="entry name" value="Expansin_CBD_sf"/>
</dbReference>
<dbReference type="Proteomes" id="UP000633509">
    <property type="component" value="Unassembled WGS sequence"/>
</dbReference>
<dbReference type="InterPro" id="IPR007112">
    <property type="entry name" value="Expansin/allergen_DPBB_dom"/>
</dbReference>
<organism evidence="5 6">
    <name type="scientific">Nonomuraea angiospora</name>
    <dbReference type="NCBI Taxonomy" id="46172"/>
    <lineage>
        <taxon>Bacteria</taxon>
        <taxon>Bacillati</taxon>
        <taxon>Actinomycetota</taxon>
        <taxon>Actinomycetes</taxon>
        <taxon>Streptosporangiales</taxon>
        <taxon>Streptosporangiaceae</taxon>
        <taxon>Nonomuraea</taxon>
    </lineage>
</organism>
<evidence type="ECO:0000256" key="3">
    <source>
        <dbReference type="SAM" id="SignalP"/>
    </source>
</evidence>
<dbReference type="EMBL" id="JADBEK010000001">
    <property type="protein sequence ID" value="MBE1590551.1"/>
    <property type="molecule type" value="Genomic_DNA"/>
</dbReference>
<dbReference type="InterPro" id="IPR051477">
    <property type="entry name" value="Expansin_CellWall"/>
</dbReference>
<feature type="signal peptide" evidence="3">
    <location>
        <begin position="1"/>
        <end position="24"/>
    </location>
</feature>
<feature type="compositionally biased region" description="Low complexity" evidence="2">
    <location>
        <begin position="35"/>
        <end position="51"/>
    </location>
</feature>
<comment type="caution">
    <text evidence="5">The sequence shown here is derived from an EMBL/GenBank/DDBJ whole genome shotgun (WGS) entry which is preliminary data.</text>
</comment>
<dbReference type="RefSeq" id="WP_192790406.1">
    <property type="nucleotide sequence ID" value="NZ_JADBEK010000001.1"/>
</dbReference>
<dbReference type="InterPro" id="IPR036908">
    <property type="entry name" value="RlpA-like_sf"/>
</dbReference>
<dbReference type="InterPro" id="IPR049818">
    <property type="entry name" value="Expansin_EXLX1-like"/>
</dbReference>
<dbReference type="PANTHER" id="PTHR31836:SF21">
    <property type="entry name" value="EXPANSIN-LIKE PROTEIN 7"/>
    <property type="match status" value="1"/>
</dbReference>
<reference evidence="5 6" key="1">
    <citation type="submission" date="2020-10" db="EMBL/GenBank/DDBJ databases">
        <title>Sequencing the genomes of 1000 actinobacteria strains.</title>
        <authorList>
            <person name="Klenk H.-P."/>
        </authorList>
    </citation>
    <scope>NUCLEOTIDE SEQUENCE [LARGE SCALE GENOMIC DNA]</scope>
    <source>
        <strain evidence="5 6">DSM 43173</strain>
    </source>
</reference>
<dbReference type="SUPFAM" id="SSF49590">
    <property type="entry name" value="PHL pollen allergen"/>
    <property type="match status" value="1"/>
</dbReference>
<dbReference type="Pfam" id="PF01357">
    <property type="entry name" value="Expansin_C"/>
    <property type="match status" value="1"/>
</dbReference>